<protein>
    <submittedName>
        <fullName evidence="2">Trehalose-6-phosphate synthase</fullName>
    </submittedName>
</protein>
<evidence type="ECO:0000313" key="2">
    <source>
        <dbReference type="EMBL" id="MFC3958234.1"/>
    </source>
</evidence>
<dbReference type="Gene3D" id="3.40.50.2000">
    <property type="entry name" value="Glycogen Phosphorylase B"/>
    <property type="match status" value="2"/>
</dbReference>
<dbReference type="GO" id="GO:0016758">
    <property type="term" value="F:hexosyltransferase activity"/>
    <property type="evidence" value="ECO:0007669"/>
    <property type="project" value="UniProtKB-ARBA"/>
</dbReference>
<dbReference type="AlphaFoldDB" id="A0ABD5NMM5"/>
<accession>A0ABD5NMM5</accession>
<dbReference type="Pfam" id="PF00982">
    <property type="entry name" value="Glyco_transf_20"/>
    <property type="match status" value="1"/>
</dbReference>
<reference evidence="2 3" key="1">
    <citation type="journal article" date="2019" name="Int. J. Syst. Evol. Microbiol.">
        <title>The Global Catalogue of Microorganisms (GCM) 10K type strain sequencing project: providing services to taxonomists for standard genome sequencing and annotation.</title>
        <authorList>
            <consortium name="The Broad Institute Genomics Platform"/>
            <consortium name="The Broad Institute Genome Sequencing Center for Infectious Disease"/>
            <person name="Wu L."/>
            <person name="Ma J."/>
        </authorList>
    </citation>
    <scope>NUCLEOTIDE SEQUENCE [LARGE SCALE GENOMIC DNA]</scope>
    <source>
        <strain evidence="2 3">IBRC-M 10256</strain>
    </source>
</reference>
<dbReference type="PANTHER" id="PTHR10788">
    <property type="entry name" value="TREHALOSE-6-PHOSPHATE SYNTHASE"/>
    <property type="match status" value="1"/>
</dbReference>
<proteinExistence type="predicted"/>
<dbReference type="RefSeq" id="WP_256531415.1">
    <property type="nucleotide sequence ID" value="NZ_CP101824.1"/>
</dbReference>
<dbReference type="CDD" id="cd03788">
    <property type="entry name" value="GT20_TPS"/>
    <property type="match status" value="1"/>
</dbReference>
<comment type="caution">
    <text evidence="2">The sequence shown here is derived from an EMBL/GenBank/DDBJ whole genome shotgun (WGS) entry which is preliminary data.</text>
</comment>
<name>A0ABD5NMM5_9EURY</name>
<dbReference type="InterPro" id="IPR001830">
    <property type="entry name" value="Glyco_trans_20"/>
</dbReference>
<dbReference type="PANTHER" id="PTHR10788:SF106">
    <property type="entry name" value="BCDNA.GH08860"/>
    <property type="match status" value="1"/>
</dbReference>
<evidence type="ECO:0000256" key="1">
    <source>
        <dbReference type="SAM" id="MobiDB-lite"/>
    </source>
</evidence>
<dbReference type="SUPFAM" id="SSF53756">
    <property type="entry name" value="UDP-Glycosyltransferase/glycogen phosphorylase"/>
    <property type="match status" value="1"/>
</dbReference>
<dbReference type="GO" id="GO:0005992">
    <property type="term" value="P:trehalose biosynthetic process"/>
    <property type="evidence" value="ECO:0007669"/>
    <property type="project" value="UniProtKB-ARBA"/>
</dbReference>
<sequence>MRNFAYESDSDESSTGSADTTPSRDWETPLDSFDTLVVLSNRQPYRHTRDADGSLAVDRPTGGLTAALDPVCQRAGGTWIAWGDGDGDRQVVDENDRVDVPPTDPSYTLERVWIDDDLADTYYSGYSNRLLWPICHGAVDEAKIRPGDYDGYRRVNERFAERVVPHVSGESLIWVQDYHFALVPAMIRERVPPSTTIGQFWHVPWPKPETFSRVPQARALLDGLLGADVLSFHVRRFADRFLTCVEYFLDDASVDWDASVVSYDGSDTQVVAVPLGIDADEHARRSQNLDDGVYETLSAELSIPDGTLLGLGVDRLDYAKGIEERLEAIETLFERRPRWRESVTFVQTTTPSRTDIPAYAAYGKRVRRVVDRVNERFGTDSWQPIVYTESYLTRDQLTALYRNADCLLVTSLADGMNLVSKEFVAASVDETGVLCLSDQTGAHDALGDVANTIDPTDRESVWRTIDDALRMPVREQRVRMRTLRARTAERSLSWWMSTLFETFAAATPDRSISPQGYPTDGT</sequence>
<dbReference type="GeneID" id="73904153"/>
<feature type="region of interest" description="Disordered" evidence="1">
    <location>
        <begin position="1"/>
        <end position="27"/>
    </location>
</feature>
<keyword evidence="3" id="KW-1185">Reference proteome</keyword>
<dbReference type="Proteomes" id="UP001595846">
    <property type="component" value="Unassembled WGS sequence"/>
</dbReference>
<dbReference type="EMBL" id="JBHSAQ010000003">
    <property type="protein sequence ID" value="MFC3958234.1"/>
    <property type="molecule type" value="Genomic_DNA"/>
</dbReference>
<evidence type="ECO:0000313" key="3">
    <source>
        <dbReference type="Proteomes" id="UP001595846"/>
    </source>
</evidence>
<gene>
    <name evidence="2" type="ORF">ACFOUR_07605</name>
</gene>
<organism evidence="2 3">
    <name type="scientific">Halovivax cerinus</name>
    <dbReference type="NCBI Taxonomy" id="1487865"/>
    <lineage>
        <taxon>Archaea</taxon>
        <taxon>Methanobacteriati</taxon>
        <taxon>Methanobacteriota</taxon>
        <taxon>Stenosarchaea group</taxon>
        <taxon>Halobacteria</taxon>
        <taxon>Halobacteriales</taxon>
        <taxon>Natrialbaceae</taxon>
        <taxon>Halovivax</taxon>
    </lineage>
</organism>